<dbReference type="InterPro" id="IPR013325">
    <property type="entry name" value="RNA_pol_sigma_r2"/>
</dbReference>
<dbReference type="PANTHER" id="PTHR43133:SF51">
    <property type="entry name" value="RNA POLYMERASE SIGMA FACTOR"/>
    <property type="match status" value="1"/>
</dbReference>
<evidence type="ECO:0000256" key="2">
    <source>
        <dbReference type="ARBA" id="ARBA00023015"/>
    </source>
</evidence>
<evidence type="ECO:0000256" key="1">
    <source>
        <dbReference type="ARBA" id="ARBA00010641"/>
    </source>
</evidence>
<reference evidence="8" key="1">
    <citation type="submission" date="2017-08" db="EMBL/GenBank/DDBJ databases">
        <title>A dynamic microbial community with high functional redundancy inhabits the cold, oxic subseafloor aquifer.</title>
        <authorList>
            <person name="Tully B.J."/>
            <person name="Wheat C.G."/>
            <person name="Glazer B.T."/>
            <person name="Huber J.A."/>
        </authorList>
    </citation>
    <scope>NUCLEOTIDE SEQUENCE [LARGE SCALE GENOMIC DNA]</scope>
</reference>
<accession>A0A2A5ABM2</accession>
<keyword evidence="2" id="KW-0805">Transcription regulation</keyword>
<gene>
    <name evidence="7" type="ORF">COA96_18290</name>
</gene>
<evidence type="ECO:0000259" key="5">
    <source>
        <dbReference type="Pfam" id="PF04542"/>
    </source>
</evidence>
<sequence>MRDLKKQSFNEWLIIRCQQGEKAAFTELIKNWEQRYYLYALNRLQDKEAAKDITQECLISISRGLVKLTDPAAFPKWSFRILERRCIDWLRKTIREREVIQRQEQLPEIEVHDGIESKLSVEQLLAKMDPRLATILRLYYLEDLTIDEIADINDVPSGTIKSRLFYARKLMITMLEK</sequence>
<evidence type="ECO:0008006" key="9">
    <source>
        <dbReference type="Google" id="ProtNLM"/>
    </source>
</evidence>
<dbReference type="InterPro" id="IPR039425">
    <property type="entry name" value="RNA_pol_sigma-70-like"/>
</dbReference>
<name>A0A2A5ABM2_9GAMM</name>
<dbReference type="InterPro" id="IPR013324">
    <property type="entry name" value="RNA_pol_sigma_r3/r4-like"/>
</dbReference>
<proteinExistence type="inferred from homology"/>
<keyword evidence="4" id="KW-0804">Transcription</keyword>
<dbReference type="InterPro" id="IPR036388">
    <property type="entry name" value="WH-like_DNA-bd_sf"/>
</dbReference>
<dbReference type="PANTHER" id="PTHR43133">
    <property type="entry name" value="RNA POLYMERASE ECF-TYPE SIGMA FACTO"/>
    <property type="match status" value="1"/>
</dbReference>
<dbReference type="GO" id="GO:0006352">
    <property type="term" value="P:DNA-templated transcription initiation"/>
    <property type="evidence" value="ECO:0007669"/>
    <property type="project" value="InterPro"/>
</dbReference>
<organism evidence="7 8">
    <name type="scientific">SAR86 cluster bacterium</name>
    <dbReference type="NCBI Taxonomy" id="2030880"/>
    <lineage>
        <taxon>Bacteria</taxon>
        <taxon>Pseudomonadati</taxon>
        <taxon>Pseudomonadota</taxon>
        <taxon>Gammaproteobacteria</taxon>
        <taxon>SAR86 cluster</taxon>
    </lineage>
</organism>
<dbReference type="Proteomes" id="UP000218327">
    <property type="component" value="Unassembled WGS sequence"/>
</dbReference>
<dbReference type="Pfam" id="PF08281">
    <property type="entry name" value="Sigma70_r4_2"/>
    <property type="match status" value="1"/>
</dbReference>
<comment type="caution">
    <text evidence="7">The sequence shown here is derived from an EMBL/GenBank/DDBJ whole genome shotgun (WGS) entry which is preliminary data.</text>
</comment>
<dbReference type="CDD" id="cd06171">
    <property type="entry name" value="Sigma70_r4"/>
    <property type="match status" value="1"/>
</dbReference>
<dbReference type="SUPFAM" id="SSF88659">
    <property type="entry name" value="Sigma3 and sigma4 domains of RNA polymerase sigma factors"/>
    <property type="match status" value="1"/>
</dbReference>
<evidence type="ECO:0000313" key="8">
    <source>
        <dbReference type="Proteomes" id="UP000218327"/>
    </source>
</evidence>
<evidence type="ECO:0000313" key="7">
    <source>
        <dbReference type="EMBL" id="PCJ16679.1"/>
    </source>
</evidence>
<dbReference type="EMBL" id="NVVJ01000116">
    <property type="protein sequence ID" value="PCJ16679.1"/>
    <property type="molecule type" value="Genomic_DNA"/>
</dbReference>
<dbReference type="InterPro" id="IPR007627">
    <property type="entry name" value="RNA_pol_sigma70_r2"/>
</dbReference>
<dbReference type="SUPFAM" id="SSF88946">
    <property type="entry name" value="Sigma2 domain of RNA polymerase sigma factors"/>
    <property type="match status" value="1"/>
</dbReference>
<dbReference type="GO" id="GO:0003677">
    <property type="term" value="F:DNA binding"/>
    <property type="evidence" value="ECO:0007669"/>
    <property type="project" value="InterPro"/>
</dbReference>
<dbReference type="AlphaFoldDB" id="A0A2A5ABM2"/>
<dbReference type="Gene3D" id="1.10.1740.10">
    <property type="match status" value="1"/>
</dbReference>
<dbReference type="GO" id="GO:0016987">
    <property type="term" value="F:sigma factor activity"/>
    <property type="evidence" value="ECO:0007669"/>
    <property type="project" value="UniProtKB-KW"/>
</dbReference>
<dbReference type="Pfam" id="PF04542">
    <property type="entry name" value="Sigma70_r2"/>
    <property type="match status" value="1"/>
</dbReference>
<comment type="similarity">
    <text evidence="1">Belongs to the sigma-70 factor family. ECF subfamily.</text>
</comment>
<keyword evidence="3" id="KW-0731">Sigma factor</keyword>
<dbReference type="InterPro" id="IPR013249">
    <property type="entry name" value="RNA_pol_sigma70_r4_t2"/>
</dbReference>
<feature type="domain" description="RNA polymerase sigma-70 region 2" evidence="5">
    <location>
        <begin position="28"/>
        <end position="93"/>
    </location>
</feature>
<dbReference type="InterPro" id="IPR014284">
    <property type="entry name" value="RNA_pol_sigma-70_dom"/>
</dbReference>
<dbReference type="Gene3D" id="1.10.10.10">
    <property type="entry name" value="Winged helix-like DNA-binding domain superfamily/Winged helix DNA-binding domain"/>
    <property type="match status" value="1"/>
</dbReference>
<protein>
    <recommendedName>
        <fullName evidence="9">RNA polymerase subunit sigma-24</fullName>
    </recommendedName>
</protein>
<dbReference type="NCBIfam" id="TIGR02937">
    <property type="entry name" value="sigma70-ECF"/>
    <property type="match status" value="1"/>
</dbReference>
<evidence type="ECO:0000256" key="4">
    <source>
        <dbReference type="ARBA" id="ARBA00023163"/>
    </source>
</evidence>
<evidence type="ECO:0000256" key="3">
    <source>
        <dbReference type="ARBA" id="ARBA00023082"/>
    </source>
</evidence>
<feature type="domain" description="RNA polymerase sigma factor 70 region 4 type 2" evidence="6">
    <location>
        <begin position="120"/>
        <end position="171"/>
    </location>
</feature>
<evidence type="ECO:0000259" key="6">
    <source>
        <dbReference type="Pfam" id="PF08281"/>
    </source>
</evidence>